<evidence type="ECO:0000313" key="2">
    <source>
        <dbReference type="Proteomes" id="UP000694640"/>
    </source>
</evidence>
<dbReference type="Proteomes" id="UP000694640">
    <property type="component" value="Unassembled WGS sequence"/>
</dbReference>
<name>A0ABS5UGM1_9LACO</name>
<proteinExistence type="predicted"/>
<sequence length="223" mass="25190">MASYLFRNISKFNIQNSLTFNNGKTSTIEYGSISPTNNTIVFGNQTWSIYEATQKKVHNDVIYIDDTPYEGYESRTNFNIFVNKHQTLLIGVGASKVINSFFKKLDSVCDDVDITIPNFDFDLIANRLASVKAVWMNTAHNPKVTTEALMGPGVMEDSRTKTAINSHRATYINVLIDIDDRQRVIGFSKKGAIILINPCQPMSTDERINLIYTTYKYVTTKTS</sequence>
<dbReference type="EMBL" id="JAEQMM010000003">
    <property type="protein sequence ID" value="MBT1137667.1"/>
    <property type="molecule type" value="Genomic_DNA"/>
</dbReference>
<comment type="caution">
    <text evidence="1">The sequence shown here is derived from an EMBL/GenBank/DDBJ whole genome shotgun (WGS) entry which is preliminary data.</text>
</comment>
<accession>A0ABS5UGM1</accession>
<evidence type="ECO:0000313" key="1">
    <source>
        <dbReference type="EMBL" id="MBT1137667.1"/>
    </source>
</evidence>
<organism evidence="1 2">
    <name type="scientific">Lactiplantibacillus argentoratensis</name>
    <dbReference type="NCBI Taxonomy" id="271881"/>
    <lineage>
        <taxon>Bacteria</taxon>
        <taxon>Bacillati</taxon>
        <taxon>Bacillota</taxon>
        <taxon>Bacilli</taxon>
        <taxon>Lactobacillales</taxon>
        <taxon>Lactobacillaceae</taxon>
        <taxon>Lactiplantibacillus</taxon>
    </lineage>
</organism>
<reference evidence="1 2" key="1">
    <citation type="submission" date="2021-01" db="EMBL/GenBank/DDBJ databases">
        <title>High-quality draft genome sequence data of six Lactiplantibacillus plantarum subsp. argentoratensis strains isolated from various Greek sourdoughs.</title>
        <authorList>
            <person name="Syrokou M.K."/>
            <person name="Paramithiotis S."/>
            <person name="Skandamis P.N."/>
            <person name="Drosinos E.H."/>
            <person name="Bosnea L."/>
            <person name="Mataragas M."/>
        </authorList>
    </citation>
    <scope>NUCLEOTIDE SEQUENCE [LARGE SCALE GENOMIC DNA]</scope>
    <source>
        <strain evidence="1 2">LQC 2520</strain>
    </source>
</reference>
<dbReference type="RefSeq" id="WP_214417708.1">
    <property type="nucleotide sequence ID" value="NZ_JAEQMM010000003.1"/>
</dbReference>
<gene>
    <name evidence="1" type="ORF">JKL17_05955</name>
</gene>
<keyword evidence="2" id="KW-1185">Reference proteome</keyword>
<protein>
    <submittedName>
        <fullName evidence="1">Uncharacterized protein</fullName>
    </submittedName>
</protein>